<evidence type="ECO:0000256" key="4">
    <source>
        <dbReference type="ARBA" id="ARBA00023004"/>
    </source>
</evidence>
<evidence type="ECO:0000259" key="6">
    <source>
        <dbReference type="PROSITE" id="PS51332"/>
    </source>
</evidence>
<dbReference type="InterPro" id="IPR013785">
    <property type="entry name" value="Aldolase_TIM"/>
</dbReference>
<dbReference type="InterPro" id="IPR006158">
    <property type="entry name" value="Cobalamin-bd"/>
</dbReference>
<sequence length="628" mass="71173">MRVTLVSMPWASIDTPSLALGVLAAKLRDTIPELSIDVRYVNVECAEWMLEVLTDAKRHDYDFFALKSYFMGCGDWVFSSALYGNKAWRVHEFADELRNQLSDREIDVCMRLHDAASDFINIQARAIAETKPDLICFTSTFQQNVASLALACRLKELLPQVKCVMGGANCDGDQGKGLHRAFDCIDFVVRGEGERVFPELLRRLMASDGTADIPGLCWRDEHGAHANPMSDRLLASTEIPMPDHSAYFERIAKTAVSSWIEPRVAIEAARGCWWGEKHHCTFCGLNGSSMTFRSKSPKVFVQELEEMASQYKILDFYAVDNILDMGYLDTALRDIAQSPYDYRIQYEIKSNMKYHQLERLRDAGIVSVQPGIENLSSKVLRIMDKGVSGAQNVRMLRDAESLGLTVAWNYLYGFPGETSEHYLSVISQLPMLHHLHPAEGTSRIALERFSPYFDRPELGFAYRWPHRQYAMIYDLPESELHKIAYLFETVEHGIGGEVVTLLERALSLWGEQHYTSSLSYQDFGDGILLSNTRPDFDWSTVELRAPEEVFLFRALYRPRTLASLISELGKAGIPLDADPSSVVRALVTKWQWLGLVFSDDGRYVHVVTTAENQQLCRIRRRSDEGLAA</sequence>
<evidence type="ECO:0000313" key="9">
    <source>
        <dbReference type="Proteomes" id="UP000037432"/>
    </source>
</evidence>
<dbReference type="SFLD" id="SFLDG01082">
    <property type="entry name" value="B12-binding_domain_containing"/>
    <property type="match status" value="1"/>
</dbReference>
<evidence type="ECO:0000259" key="7">
    <source>
        <dbReference type="PROSITE" id="PS51918"/>
    </source>
</evidence>
<dbReference type="SFLD" id="SFLDF00324">
    <property type="entry name" value="bacteriocin_maturation"/>
    <property type="match status" value="1"/>
</dbReference>
<evidence type="ECO:0000256" key="5">
    <source>
        <dbReference type="ARBA" id="ARBA00023014"/>
    </source>
</evidence>
<feature type="domain" description="B12-binding" evidence="6">
    <location>
        <begin position="122"/>
        <end position="211"/>
    </location>
</feature>
<dbReference type="GO" id="GO:0031419">
    <property type="term" value="F:cobalamin binding"/>
    <property type="evidence" value="ECO:0007669"/>
    <property type="project" value="InterPro"/>
</dbReference>
<dbReference type="Pfam" id="PF04055">
    <property type="entry name" value="Radical_SAM"/>
    <property type="match status" value="1"/>
</dbReference>
<dbReference type="SMART" id="SM00729">
    <property type="entry name" value="Elp3"/>
    <property type="match status" value="1"/>
</dbReference>
<evidence type="ECO:0000256" key="2">
    <source>
        <dbReference type="ARBA" id="ARBA00022691"/>
    </source>
</evidence>
<dbReference type="NCBIfam" id="TIGR03975">
    <property type="entry name" value="rSAM_ocin_1"/>
    <property type="match status" value="1"/>
</dbReference>
<dbReference type="GO" id="GO:0003824">
    <property type="term" value="F:catalytic activity"/>
    <property type="evidence" value="ECO:0007669"/>
    <property type="project" value="InterPro"/>
</dbReference>
<comment type="caution">
    <text evidence="8">The sequence shown here is derived from an EMBL/GenBank/DDBJ whole genome shotgun (WGS) entry which is preliminary data.</text>
</comment>
<dbReference type="SFLD" id="SFLDS00029">
    <property type="entry name" value="Radical_SAM"/>
    <property type="match status" value="1"/>
</dbReference>
<proteinExistence type="predicted"/>
<evidence type="ECO:0000256" key="3">
    <source>
        <dbReference type="ARBA" id="ARBA00022723"/>
    </source>
</evidence>
<feature type="domain" description="Radical SAM core" evidence="7">
    <location>
        <begin position="258"/>
        <end position="474"/>
    </location>
</feature>
<dbReference type="Gene3D" id="3.20.20.70">
    <property type="entry name" value="Aldolase class I"/>
    <property type="match status" value="1"/>
</dbReference>
<keyword evidence="4" id="KW-0408">Iron</keyword>
<dbReference type="Pfam" id="PF02310">
    <property type="entry name" value="B12-binding"/>
    <property type="match status" value="1"/>
</dbReference>
<keyword evidence="3" id="KW-0479">Metal-binding</keyword>
<name>A0A0J7Z5Y5_STRVR</name>
<dbReference type="EMBL" id="LFNT01000039">
    <property type="protein sequence ID" value="KMS71194.1"/>
    <property type="molecule type" value="Genomic_DNA"/>
</dbReference>
<dbReference type="PANTHER" id="PTHR43409">
    <property type="entry name" value="ANAEROBIC MAGNESIUM-PROTOPORPHYRIN IX MONOMETHYL ESTER CYCLASE-RELATED"/>
    <property type="match status" value="1"/>
</dbReference>
<dbReference type="PANTHER" id="PTHR43409:SF7">
    <property type="entry name" value="BLL1977 PROTEIN"/>
    <property type="match status" value="1"/>
</dbReference>
<dbReference type="GO" id="GO:0046872">
    <property type="term" value="F:metal ion binding"/>
    <property type="evidence" value="ECO:0007669"/>
    <property type="project" value="UniProtKB-KW"/>
</dbReference>
<dbReference type="PROSITE" id="PS51918">
    <property type="entry name" value="RADICAL_SAM"/>
    <property type="match status" value="1"/>
</dbReference>
<evidence type="ECO:0000313" key="8">
    <source>
        <dbReference type="EMBL" id="KMS71194.1"/>
    </source>
</evidence>
<dbReference type="InterPro" id="IPR023984">
    <property type="entry name" value="rSAM_ocin_1"/>
</dbReference>
<comment type="cofactor">
    <cofactor evidence="1">
        <name>[4Fe-4S] cluster</name>
        <dbReference type="ChEBI" id="CHEBI:49883"/>
    </cofactor>
</comment>
<organism evidence="8 9">
    <name type="scientific">Streptomyces viridochromogenes</name>
    <dbReference type="NCBI Taxonomy" id="1938"/>
    <lineage>
        <taxon>Bacteria</taxon>
        <taxon>Bacillati</taxon>
        <taxon>Actinomycetota</taxon>
        <taxon>Actinomycetes</taxon>
        <taxon>Kitasatosporales</taxon>
        <taxon>Streptomycetaceae</taxon>
        <taxon>Streptomyces</taxon>
    </lineage>
</organism>
<dbReference type="InterPro" id="IPR051198">
    <property type="entry name" value="BchE-like"/>
</dbReference>
<dbReference type="Gene3D" id="3.40.50.280">
    <property type="entry name" value="Cobalamin-binding domain"/>
    <property type="match status" value="1"/>
</dbReference>
<dbReference type="InterPro" id="IPR007197">
    <property type="entry name" value="rSAM"/>
</dbReference>
<dbReference type="OrthoDB" id="9801424at2"/>
<keyword evidence="5" id="KW-0411">Iron-sulfur</keyword>
<dbReference type="GO" id="GO:0051536">
    <property type="term" value="F:iron-sulfur cluster binding"/>
    <property type="evidence" value="ECO:0007669"/>
    <property type="project" value="UniProtKB-KW"/>
</dbReference>
<dbReference type="AlphaFoldDB" id="A0A0J7Z5Y5"/>
<dbReference type="GO" id="GO:0005829">
    <property type="term" value="C:cytosol"/>
    <property type="evidence" value="ECO:0007669"/>
    <property type="project" value="TreeGrafter"/>
</dbReference>
<evidence type="ECO:0000256" key="1">
    <source>
        <dbReference type="ARBA" id="ARBA00001966"/>
    </source>
</evidence>
<dbReference type="SUPFAM" id="SSF102114">
    <property type="entry name" value="Radical SAM enzymes"/>
    <property type="match status" value="1"/>
</dbReference>
<dbReference type="CDD" id="cd01335">
    <property type="entry name" value="Radical_SAM"/>
    <property type="match status" value="1"/>
</dbReference>
<dbReference type="InterPro" id="IPR006638">
    <property type="entry name" value="Elp3/MiaA/NifB-like_rSAM"/>
</dbReference>
<accession>A0A0J7Z5Y5</accession>
<gene>
    <name evidence="8" type="ORF">ACM01_28465</name>
</gene>
<protein>
    <submittedName>
        <fullName evidence="8">Uncharacterized protein</fullName>
    </submittedName>
</protein>
<dbReference type="PATRIC" id="fig|1938.3.peg.5287"/>
<reference evidence="8 9" key="1">
    <citation type="submission" date="2015-06" db="EMBL/GenBank/DDBJ databases">
        <authorList>
            <person name="Ju K.-S."/>
            <person name="Doroghazi J.R."/>
            <person name="Metcalf W.W."/>
        </authorList>
    </citation>
    <scope>NUCLEOTIDE SEQUENCE [LARGE SCALE GENOMIC DNA]</scope>
    <source>
        <strain evidence="8 9">NRRL 3414</strain>
    </source>
</reference>
<dbReference type="PROSITE" id="PS51332">
    <property type="entry name" value="B12_BINDING"/>
    <property type="match status" value="1"/>
</dbReference>
<dbReference type="CDD" id="cd02068">
    <property type="entry name" value="radical_SAM_B12_BD"/>
    <property type="match status" value="1"/>
</dbReference>
<dbReference type="Proteomes" id="UP000037432">
    <property type="component" value="Unassembled WGS sequence"/>
</dbReference>
<keyword evidence="2" id="KW-0949">S-adenosyl-L-methionine</keyword>
<dbReference type="InterPro" id="IPR058240">
    <property type="entry name" value="rSAM_sf"/>
</dbReference>